<dbReference type="PANTHER" id="PTHR12498:SF0">
    <property type="entry name" value="PROTEIN N-TERMINAL ASPARAGINE AMIDOHYDROLASE"/>
    <property type="match status" value="1"/>
</dbReference>
<dbReference type="PaxDb" id="8022-A0A060X8G0"/>
<evidence type="ECO:0000256" key="1">
    <source>
        <dbReference type="SAM" id="MobiDB-lite"/>
    </source>
</evidence>
<dbReference type="AlphaFoldDB" id="A0A060X8G0"/>
<dbReference type="Pfam" id="PF14736">
    <property type="entry name" value="N_Asn_amidohyd"/>
    <property type="match status" value="2"/>
</dbReference>
<evidence type="ECO:0000313" key="2">
    <source>
        <dbReference type="EMBL" id="CDQ73604.1"/>
    </source>
</evidence>
<protein>
    <submittedName>
        <fullName evidence="2">Uncharacterized protein</fullName>
    </submittedName>
</protein>
<sequence>MPLLIQNRRIERPGSTVDLFARYPHLQENARVFRSMPVVDVDPKCLLYIQQREFAATTPADNSVAVLGSDDATTCHLVLVRHTGTAQAFLIDLAGVSWNDIDLIPKAKASFFKQKFASCSTNSKKFWDTVKSMENKSTSSQLPTALRLGNTVTTDKSTIIENFNKHFSTADHAFHLATPTPVNCPAPSTATRPSSHHFSFTQIQIADMADIYDSNKGVVKIGPCKWSPNLDISFWLSQDDDTILKYLSTSPTAEPPHFVQHIKSTIQFLLEHPSSDSVFPGGQPQHYRRTEQGDWENVNQT</sequence>
<evidence type="ECO:0000313" key="3">
    <source>
        <dbReference type="Proteomes" id="UP000193380"/>
    </source>
</evidence>
<dbReference type="PANTHER" id="PTHR12498">
    <property type="entry name" value="N-TERMINAL ASPARAGINE AMIDOHYDROLASE"/>
    <property type="match status" value="1"/>
</dbReference>
<dbReference type="GO" id="GO:0006511">
    <property type="term" value="P:ubiquitin-dependent protein catabolic process"/>
    <property type="evidence" value="ECO:0007669"/>
    <property type="project" value="TreeGrafter"/>
</dbReference>
<reference evidence="2" key="1">
    <citation type="journal article" date="2014" name="Nat. Commun.">
        <title>The rainbow trout genome provides novel insights into evolution after whole-genome duplication in vertebrates.</title>
        <authorList>
            <person name="Berthelot C."/>
            <person name="Brunet F."/>
            <person name="Chalopin D."/>
            <person name="Juanchich A."/>
            <person name="Bernard M."/>
            <person name="Noel B."/>
            <person name="Bento P."/>
            <person name="Da Silva C."/>
            <person name="Labadie K."/>
            <person name="Alberti A."/>
            <person name="Aury J.M."/>
            <person name="Louis A."/>
            <person name="Dehais P."/>
            <person name="Bardou P."/>
            <person name="Montfort J."/>
            <person name="Klopp C."/>
            <person name="Cabau C."/>
            <person name="Gaspin C."/>
            <person name="Thorgaard G.H."/>
            <person name="Boussaha M."/>
            <person name="Quillet E."/>
            <person name="Guyomard R."/>
            <person name="Galiana D."/>
            <person name="Bobe J."/>
            <person name="Volff J.N."/>
            <person name="Genet C."/>
            <person name="Wincker P."/>
            <person name="Jaillon O."/>
            <person name="Roest Crollius H."/>
            <person name="Guiguen Y."/>
        </authorList>
    </citation>
    <scope>NUCLEOTIDE SEQUENCE [LARGE SCALE GENOMIC DNA]</scope>
</reference>
<name>A0A060X8G0_ONCMY</name>
<dbReference type="InterPro" id="IPR026750">
    <property type="entry name" value="NTAN1"/>
</dbReference>
<dbReference type="GO" id="GO:0008418">
    <property type="term" value="F:protein-N-terminal asparagine amidohydrolase activity"/>
    <property type="evidence" value="ECO:0007669"/>
    <property type="project" value="InterPro"/>
</dbReference>
<proteinExistence type="predicted"/>
<dbReference type="STRING" id="8022.A0A060X8G0"/>
<organism evidence="2 3">
    <name type="scientific">Oncorhynchus mykiss</name>
    <name type="common">Rainbow trout</name>
    <name type="synonym">Salmo gairdneri</name>
    <dbReference type="NCBI Taxonomy" id="8022"/>
    <lineage>
        <taxon>Eukaryota</taxon>
        <taxon>Metazoa</taxon>
        <taxon>Chordata</taxon>
        <taxon>Craniata</taxon>
        <taxon>Vertebrata</taxon>
        <taxon>Euteleostomi</taxon>
        <taxon>Actinopterygii</taxon>
        <taxon>Neopterygii</taxon>
        <taxon>Teleostei</taxon>
        <taxon>Protacanthopterygii</taxon>
        <taxon>Salmoniformes</taxon>
        <taxon>Salmonidae</taxon>
        <taxon>Salmoninae</taxon>
        <taxon>Oncorhynchus</taxon>
    </lineage>
</organism>
<dbReference type="GO" id="GO:0005634">
    <property type="term" value="C:nucleus"/>
    <property type="evidence" value="ECO:0007669"/>
    <property type="project" value="TreeGrafter"/>
</dbReference>
<feature type="region of interest" description="Disordered" evidence="1">
    <location>
        <begin position="274"/>
        <end position="301"/>
    </location>
</feature>
<accession>A0A060X8G0</accession>
<gene>
    <name evidence="2" type="ORF">GSONMT00052846001</name>
</gene>
<dbReference type="EMBL" id="FR904915">
    <property type="protein sequence ID" value="CDQ73604.1"/>
    <property type="molecule type" value="Genomic_DNA"/>
</dbReference>
<reference evidence="2" key="2">
    <citation type="submission" date="2014-03" db="EMBL/GenBank/DDBJ databases">
        <authorList>
            <person name="Genoscope - CEA"/>
        </authorList>
    </citation>
    <scope>NUCLEOTIDE SEQUENCE</scope>
</reference>
<dbReference type="Proteomes" id="UP000193380">
    <property type="component" value="Unassembled WGS sequence"/>
</dbReference>